<dbReference type="Gene3D" id="3.30.479.30">
    <property type="entry name" value="Band 7 domain"/>
    <property type="match status" value="1"/>
</dbReference>
<dbReference type="PIRSF" id="PIRSF005651">
    <property type="entry name" value="HflC"/>
    <property type="match status" value="1"/>
</dbReference>
<accession>A0A378XB84</accession>
<reference evidence="9 10" key="1">
    <citation type="submission" date="2018-06" db="EMBL/GenBank/DDBJ databases">
        <authorList>
            <consortium name="Pathogen Informatics"/>
            <person name="Doyle S."/>
        </authorList>
    </citation>
    <scope>NUCLEOTIDE SEQUENCE [LARGE SCALE GENOMIC DNA]</scope>
    <source>
        <strain evidence="9 10">NCTC11997</strain>
    </source>
</reference>
<evidence type="ECO:0000256" key="3">
    <source>
        <dbReference type="ARBA" id="ARBA00022692"/>
    </source>
</evidence>
<name>A0A378XB84_9BURK</name>
<comment type="subcellular location">
    <subcellularLocation>
        <location evidence="1">Membrane</location>
        <topology evidence="1">Single-pass membrane protein</topology>
    </subcellularLocation>
</comment>
<evidence type="ECO:0000313" key="11">
    <source>
        <dbReference type="Proteomes" id="UP000594903"/>
    </source>
</evidence>
<dbReference type="GO" id="GO:0008233">
    <property type="term" value="F:peptidase activity"/>
    <property type="evidence" value="ECO:0007669"/>
    <property type="project" value="UniProtKB-KW"/>
</dbReference>
<comment type="function">
    <text evidence="6">HflC and HflK could regulate a protease.</text>
</comment>
<dbReference type="GO" id="GO:0016020">
    <property type="term" value="C:membrane"/>
    <property type="evidence" value="ECO:0007669"/>
    <property type="project" value="UniProtKB-SubCell"/>
</dbReference>
<dbReference type="InterPro" id="IPR036013">
    <property type="entry name" value="Band_7/SPFH_dom_sf"/>
</dbReference>
<proteinExistence type="inferred from homology"/>
<gene>
    <name evidence="9" type="primary">hflC</name>
    <name evidence="8" type="ORF">I6G29_13360</name>
    <name evidence="9" type="ORF">NCTC11997_00030</name>
</gene>
<dbReference type="CDD" id="cd03405">
    <property type="entry name" value="SPFH_HflC"/>
    <property type="match status" value="1"/>
</dbReference>
<dbReference type="Proteomes" id="UP000594903">
    <property type="component" value="Chromosome"/>
</dbReference>
<reference evidence="8 11" key="2">
    <citation type="submission" date="2020-12" db="EMBL/GenBank/DDBJ databases">
        <title>FDA dAtabase for Regulatory Grade micrObial Sequences (FDA-ARGOS): Supporting development and validation of Infectious Disease Dx tests.</title>
        <authorList>
            <person name="Sproer C."/>
            <person name="Gronow S."/>
            <person name="Severitt S."/>
            <person name="Schroder I."/>
            <person name="Tallon L."/>
            <person name="Sadzewicz L."/>
            <person name="Zhao X."/>
            <person name="Boylan J."/>
            <person name="Ott S."/>
            <person name="Bowen H."/>
            <person name="Vavikolanu K."/>
            <person name="Mehta A."/>
            <person name="Aluvathingal J."/>
            <person name="Nadendla S."/>
            <person name="Lowell S."/>
            <person name="Myers T."/>
            <person name="Yan Y."/>
            <person name="Sichtig H."/>
        </authorList>
    </citation>
    <scope>NUCLEOTIDE SEQUENCE [LARGE SCALE GENOMIC DNA]</scope>
    <source>
        <strain evidence="8 11">FDAARGOS_872</strain>
    </source>
</reference>
<evidence type="ECO:0000256" key="2">
    <source>
        <dbReference type="ARBA" id="ARBA00007862"/>
    </source>
</evidence>
<evidence type="ECO:0000256" key="6">
    <source>
        <dbReference type="PIRNR" id="PIRNR005651"/>
    </source>
</evidence>
<evidence type="ECO:0000259" key="7">
    <source>
        <dbReference type="SMART" id="SM00244"/>
    </source>
</evidence>
<dbReference type="GO" id="GO:0006508">
    <property type="term" value="P:proteolysis"/>
    <property type="evidence" value="ECO:0007669"/>
    <property type="project" value="UniProtKB-KW"/>
</dbReference>
<dbReference type="RefSeq" id="WP_018574550.1">
    <property type="nucleotide sequence ID" value="NZ_CP065725.1"/>
</dbReference>
<dbReference type="Proteomes" id="UP000254603">
    <property type="component" value="Unassembled WGS sequence"/>
</dbReference>
<evidence type="ECO:0000256" key="4">
    <source>
        <dbReference type="ARBA" id="ARBA00022989"/>
    </source>
</evidence>
<sequence length="293" mass="32878">MKRPVFWAILLGLAFIIISSSVFTVNERSYALVFKLGEWQRTETEPGLKFKLPSPLENIIFLDKRIQSIESRDAERIQTSEKKNLIIDSYVKWRISDPRLYYISFGNSTQAAQDRLGAQIRDALNAAVNVRTVRAVISFDRDVVMQEILANISTRAAPLGIEVVDVRLKRIEFSSEVSDSVYSRMQAERKQEANSLRASGAAESERIRAEADRQVSEILAQAQAEAEAVRGAGDAAATKIYADVYSENPEFFSFFNSLNAYRSSFADKEDTIVVSPDSSFFKYFGNPAGELAE</sequence>
<dbReference type="SUPFAM" id="SSF117892">
    <property type="entry name" value="Band 7/SPFH domain"/>
    <property type="match status" value="1"/>
</dbReference>
<dbReference type="NCBIfam" id="TIGR01932">
    <property type="entry name" value="hflC"/>
    <property type="match status" value="1"/>
</dbReference>
<keyword evidence="9" id="KW-0645">Protease</keyword>
<protein>
    <recommendedName>
        <fullName evidence="6">Protein HflC</fullName>
    </recommendedName>
</protein>
<dbReference type="STRING" id="1122619.GCA_000373745_01368"/>
<dbReference type="SMART" id="SM00244">
    <property type="entry name" value="PHB"/>
    <property type="match status" value="1"/>
</dbReference>
<comment type="similarity">
    <text evidence="2 6">Belongs to the band 7/mec-2 family. HflC subfamily.</text>
</comment>
<evidence type="ECO:0000256" key="5">
    <source>
        <dbReference type="ARBA" id="ARBA00023136"/>
    </source>
</evidence>
<feature type="domain" description="Band 7" evidence="7">
    <location>
        <begin position="20"/>
        <end position="185"/>
    </location>
</feature>
<keyword evidence="3" id="KW-0812">Transmembrane</keyword>
<dbReference type="Pfam" id="PF01145">
    <property type="entry name" value="Band_7"/>
    <property type="match status" value="1"/>
</dbReference>
<dbReference type="OrthoDB" id="9812991at2"/>
<evidence type="ECO:0000313" key="8">
    <source>
        <dbReference type="EMBL" id="QPT40066.1"/>
    </source>
</evidence>
<organism evidence="9 10">
    <name type="scientific">Oligella ureolytica</name>
    <dbReference type="NCBI Taxonomy" id="90244"/>
    <lineage>
        <taxon>Bacteria</taxon>
        <taxon>Pseudomonadati</taxon>
        <taxon>Pseudomonadota</taxon>
        <taxon>Betaproteobacteria</taxon>
        <taxon>Burkholderiales</taxon>
        <taxon>Alcaligenaceae</taxon>
        <taxon>Oligella</taxon>
    </lineage>
</organism>
<dbReference type="PANTHER" id="PTHR42911:SF1">
    <property type="entry name" value="MODULATOR OF FTSH PROTEASE HFLC"/>
    <property type="match status" value="1"/>
</dbReference>
<dbReference type="AlphaFoldDB" id="A0A378XB84"/>
<dbReference type="InterPro" id="IPR001107">
    <property type="entry name" value="Band_7"/>
</dbReference>
<keyword evidence="5" id="KW-0472">Membrane</keyword>
<dbReference type="PANTHER" id="PTHR42911">
    <property type="entry name" value="MODULATOR OF FTSH PROTEASE HFLC"/>
    <property type="match status" value="1"/>
</dbReference>
<dbReference type="EMBL" id="CP065725">
    <property type="protein sequence ID" value="QPT40066.1"/>
    <property type="molecule type" value="Genomic_DNA"/>
</dbReference>
<evidence type="ECO:0000313" key="9">
    <source>
        <dbReference type="EMBL" id="SUA50093.1"/>
    </source>
</evidence>
<keyword evidence="9" id="KW-0378">Hydrolase</keyword>
<dbReference type="InterPro" id="IPR010200">
    <property type="entry name" value="HflC"/>
</dbReference>
<evidence type="ECO:0000256" key="1">
    <source>
        <dbReference type="ARBA" id="ARBA00004167"/>
    </source>
</evidence>
<keyword evidence="11" id="KW-1185">Reference proteome</keyword>
<keyword evidence="4" id="KW-1133">Transmembrane helix</keyword>
<dbReference type="EMBL" id="UGSB01000001">
    <property type="protein sequence ID" value="SUA50093.1"/>
    <property type="molecule type" value="Genomic_DNA"/>
</dbReference>
<evidence type="ECO:0000313" key="10">
    <source>
        <dbReference type="Proteomes" id="UP000254603"/>
    </source>
</evidence>